<dbReference type="InterPro" id="IPR049680">
    <property type="entry name" value="FLVCR1-2_SLC49-like"/>
</dbReference>
<feature type="transmembrane region" description="Helical" evidence="5">
    <location>
        <begin position="26"/>
        <end position="49"/>
    </location>
</feature>
<dbReference type="AlphaFoldDB" id="A0A914V733"/>
<dbReference type="Gene3D" id="1.20.1250.20">
    <property type="entry name" value="MFS general substrate transporter like domains"/>
    <property type="match status" value="1"/>
</dbReference>
<keyword evidence="4 5" id="KW-0472">Membrane</keyword>
<dbReference type="PANTHER" id="PTHR10924:SF6">
    <property type="entry name" value="SOLUTE CARRIER FAMILY 49 MEMBER A3"/>
    <property type="match status" value="1"/>
</dbReference>
<organism evidence="6 7">
    <name type="scientific">Plectus sambesii</name>
    <dbReference type="NCBI Taxonomy" id="2011161"/>
    <lineage>
        <taxon>Eukaryota</taxon>
        <taxon>Metazoa</taxon>
        <taxon>Ecdysozoa</taxon>
        <taxon>Nematoda</taxon>
        <taxon>Chromadorea</taxon>
        <taxon>Plectida</taxon>
        <taxon>Plectina</taxon>
        <taxon>Plectoidea</taxon>
        <taxon>Plectidae</taxon>
        <taxon>Plectus</taxon>
    </lineage>
</organism>
<keyword evidence="6" id="KW-1185">Reference proteome</keyword>
<protein>
    <submittedName>
        <fullName evidence="7">Uncharacterized protein</fullName>
    </submittedName>
</protein>
<evidence type="ECO:0000256" key="2">
    <source>
        <dbReference type="ARBA" id="ARBA00022692"/>
    </source>
</evidence>
<sequence>VALPLACFCGIGFTIAAHYSNVQLFLIASAIMFGFFGLIFFGIGIEMTAECTYPASELTSAGVLGLIGQIESFIILLILGGLTKPATNSDLIHQVCSTDPNEIKDLKDYNYPLIAFAVIGTAMVLFFVPFFRPEYKRMRIERRRASQETAPRNVRF</sequence>
<evidence type="ECO:0000313" key="6">
    <source>
        <dbReference type="Proteomes" id="UP000887566"/>
    </source>
</evidence>
<dbReference type="SUPFAM" id="SSF103473">
    <property type="entry name" value="MFS general substrate transporter"/>
    <property type="match status" value="1"/>
</dbReference>
<proteinExistence type="predicted"/>
<comment type="subcellular location">
    <subcellularLocation>
        <location evidence="1">Membrane</location>
        <topology evidence="1">Multi-pass membrane protein</topology>
    </subcellularLocation>
</comment>
<accession>A0A914V733</accession>
<keyword evidence="3 5" id="KW-1133">Transmembrane helix</keyword>
<evidence type="ECO:0000256" key="5">
    <source>
        <dbReference type="SAM" id="Phobius"/>
    </source>
</evidence>
<keyword evidence="2 5" id="KW-0812">Transmembrane</keyword>
<dbReference type="PANTHER" id="PTHR10924">
    <property type="entry name" value="MAJOR FACILITATOR SUPERFAMILY PROTEIN-RELATED"/>
    <property type="match status" value="1"/>
</dbReference>
<evidence type="ECO:0000313" key="7">
    <source>
        <dbReference type="WBParaSite" id="PSAMB.scaffold1605size29485.g14023.t1"/>
    </source>
</evidence>
<evidence type="ECO:0000256" key="4">
    <source>
        <dbReference type="ARBA" id="ARBA00023136"/>
    </source>
</evidence>
<reference evidence="7" key="1">
    <citation type="submission" date="2022-11" db="UniProtKB">
        <authorList>
            <consortium name="WormBaseParasite"/>
        </authorList>
    </citation>
    <scope>IDENTIFICATION</scope>
</reference>
<evidence type="ECO:0000256" key="3">
    <source>
        <dbReference type="ARBA" id="ARBA00022989"/>
    </source>
</evidence>
<dbReference type="InterPro" id="IPR036259">
    <property type="entry name" value="MFS_trans_sf"/>
</dbReference>
<dbReference type="GO" id="GO:0016020">
    <property type="term" value="C:membrane"/>
    <property type="evidence" value="ECO:0007669"/>
    <property type="project" value="UniProtKB-SubCell"/>
</dbReference>
<dbReference type="Proteomes" id="UP000887566">
    <property type="component" value="Unplaced"/>
</dbReference>
<dbReference type="WBParaSite" id="PSAMB.scaffold1605size29485.g14023.t1">
    <property type="protein sequence ID" value="PSAMB.scaffold1605size29485.g14023.t1"/>
    <property type="gene ID" value="PSAMB.scaffold1605size29485.g14023"/>
</dbReference>
<name>A0A914V733_9BILA</name>
<feature type="transmembrane region" description="Helical" evidence="5">
    <location>
        <begin position="61"/>
        <end position="82"/>
    </location>
</feature>
<feature type="transmembrane region" description="Helical" evidence="5">
    <location>
        <begin position="109"/>
        <end position="131"/>
    </location>
</feature>
<evidence type="ECO:0000256" key="1">
    <source>
        <dbReference type="ARBA" id="ARBA00004141"/>
    </source>
</evidence>